<evidence type="ECO:0000259" key="8">
    <source>
        <dbReference type="Pfam" id="PF05840"/>
    </source>
</evidence>
<keyword evidence="10" id="KW-1185">Reference proteome</keyword>
<feature type="region of interest" description="Disordered" evidence="7">
    <location>
        <begin position="825"/>
        <end position="855"/>
    </location>
</feature>
<evidence type="ECO:0000256" key="2">
    <source>
        <dbReference type="ARBA" id="ARBA00009260"/>
    </source>
</evidence>
<keyword evidence="6" id="KW-0378">Hydrolase</keyword>
<evidence type="ECO:0000313" key="9">
    <source>
        <dbReference type="EMBL" id="PRD44390.1"/>
    </source>
</evidence>
<feature type="region of interest" description="Disordered" evidence="7">
    <location>
        <begin position="463"/>
        <end position="485"/>
    </location>
</feature>
<keyword evidence="3" id="KW-0235">DNA replication</keyword>
<keyword evidence="5" id="KW-0255">Endonuclease</keyword>
<evidence type="ECO:0000313" key="10">
    <source>
        <dbReference type="Proteomes" id="UP000239434"/>
    </source>
</evidence>
<evidence type="ECO:0000256" key="1">
    <source>
        <dbReference type="ARBA" id="ARBA00003293"/>
    </source>
</evidence>
<dbReference type="Proteomes" id="UP000239434">
    <property type="component" value="Unassembled WGS sequence"/>
</dbReference>
<name>A0A2S9IV77_9HYPH</name>
<dbReference type="Pfam" id="PF05840">
    <property type="entry name" value="Phage_GPA"/>
    <property type="match status" value="1"/>
</dbReference>
<dbReference type="GO" id="GO:0004519">
    <property type="term" value="F:endonuclease activity"/>
    <property type="evidence" value="ECO:0007669"/>
    <property type="project" value="UniProtKB-KW"/>
</dbReference>
<feature type="domain" description="Replication gene A protein-like" evidence="8">
    <location>
        <begin position="220"/>
        <end position="473"/>
    </location>
</feature>
<keyword evidence="4" id="KW-0540">Nuclease</keyword>
<comment type="caution">
    <text evidence="9">The sequence shown here is derived from an EMBL/GenBank/DDBJ whole genome shotgun (WGS) entry which is preliminary data.</text>
</comment>
<reference evidence="9 10" key="1">
    <citation type="submission" date="2018-02" db="EMBL/GenBank/DDBJ databases">
        <title>The draft genome of Phyllobacterium sp. 1N-3.</title>
        <authorList>
            <person name="Liu L."/>
            <person name="Li L."/>
            <person name="Zhang X."/>
            <person name="Wang T."/>
            <person name="Liang L."/>
        </authorList>
    </citation>
    <scope>NUCLEOTIDE SEQUENCE [LARGE SCALE GENOMIC DNA]</scope>
    <source>
        <strain evidence="9 10">1N-3</strain>
    </source>
</reference>
<accession>A0A2S9IV77</accession>
<comment type="function">
    <text evidence="1">Possible endonuclease which induces a single-strand cut and initiates DNA replication.</text>
</comment>
<dbReference type="EMBL" id="PVBR01000004">
    <property type="protein sequence ID" value="PRD44390.1"/>
    <property type="molecule type" value="Genomic_DNA"/>
</dbReference>
<evidence type="ECO:0000256" key="4">
    <source>
        <dbReference type="ARBA" id="ARBA00022722"/>
    </source>
</evidence>
<protein>
    <recommendedName>
        <fullName evidence="8">Replication gene A protein-like domain-containing protein</fullName>
    </recommendedName>
</protein>
<organism evidence="9 10">
    <name type="scientific">Phyllobacterium phragmitis</name>
    <dbReference type="NCBI Taxonomy" id="2670329"/>
    <lineage>
        <taxon>Bacteria</taxon>
        <taxon>Pseudomonadati</taxon>
        <taxon>Pseudomonadota</taxon>
        <taxon>Alphaproteobacteria</taxon>
        <taxon>Hyphomicrobiales</taxon>
        <taxon>Phyllobacteriaceae</taxon>
        <taxon>Phyllobacterium</taxon>
    </lineage>
</organism>
<evidence type="ECO:0000256" key="5">
    <source>
        <dbReference type="ARBA" id="ARBA00022759"/>
    </source>
</evidence>
<dbReference type="AlphaFoldDB" id="A0A2S9IV77"/>
<proteinExistence type="inferred from homology"/>
<dbReference type="RefSeq" id="WP_105741276.1">
    <property type="nucleotide sequence ID" value="NZ_PVBR01000004.1"/>
</dbReference>
<dbReference type="InterPro" id="IPR008766">
    <property type="entry name" value="Replication_gene_A-like"/>
</dbReference>
<dbReference type="GO" id="GO:0006260">
    <property type="term" value="P:DNA replication"/>
    <property type="evidence" value="ECO:0007669"/>
    <property type="project" value="UniProtKB-KW"/>
</dbReference>
<evidence type="ECO:0000256" key="3">
    <source>
        <dbReference type="ARBA" id="ARBA00022705"/>
    </source>
</evidence>
<sequence>MTAGLGIAPAGTQPPFTPRTKFVDAAPKRQGFSGLDVSRLGYVGHGIHRKRLEKKFAGALSSAALSAKNAALADRIPGPRNRREALATKRAAAAADAALTALFAADTSPSNAPVRMSPADIVAADLVDLDREEAGNSNVAGTLPFLPPRVADLSPEARTHRAVVRFLPPELAEFLDRMNPQRRSEREQAILDKVEWVGLEVLALPPSMLAERAEQEARRHAAKFPKADAEGNPMHQEPEHRKRRCEKWQLRRLRKLQRKALLYVEQAVGAVGGPVAPERALYLSDYGLAICEAEELRTQEILGGLRLVKKSDPSVQIPMLDLHWKAKAADAAKKRLLIDVHLARWAALGWHVCWLTVTLPGQYVAHATNEEKRVTKWDWRLGPDEASAKLQEEHHRTLNLLREKGVRLSGWWNVQPQQSGTPHRHYVVACETLEDARKVCDEFRARFSTGALDEEGQDRGCNASVIGDDNPKYAPRKGKNGKAETAESVARYAARYSTRYETRPAEAGGEEEAAPVGGDEQKRFRGWKKLRGARGMGFLGLDSQRAPMELWDVLWLNSLKEDGRWFQVEDARMSIAMREMRAARAKAEDAATDRATAKAAREVADAMQTASDTMDMEEVAAAVAEAEAAEATAREASKEAAFHGWHAAVAMGLWPDADLDPTELTWLNDAVQEWNQGRWALPEGRQRDGDPLPPVPLREARESVYGVQRNEIRGAVGVARRFTLSSRLADRAELVATAAEGGFLEGFQAKLEERRAETWRRVNLTNARRLFFLAARDAGLGLSRRPDGTVAGYDLSGEILMRSDDEWMIVEAAEAEKMRVGPEGTAALSFSATDPRVGPAGLPMREIEEPEPPPG</sequence>
<gene>
    <name evidence="9" type="ORF">C5748_07370</name>
</gene>
<comment type="similarity">
    <text evidence="2">Belongs to the phage GPA family.</text>
</comment>
<evidence type="ECO:0000256" key="6">
    <source>
        <dbReference type="ARBA" id="ARBA00022801"/>
    </source>
</evidence>
<feature type="region of interest" description="Disordered" evidence="7">
    <location>
        <begin position="223"/>
        <end position="243"/>
    </location>
</feature>
<dbReference type="GO" id="GO:0016787">
    <property type="term" value="F:hydrolase activity"/>
    <property type="evidence" value="ECO:0007669"/>
    <property type="project" value="UniProtKB-KW"/>
</dbReference>
<evidence type="ECO:0000256" key="7">
    <source>
        <dbReference type="SAM" id="MobiDB-lite"/>
    </source>
</evidence>